<keyword evidence="2" id="KW-0349">Heme</keyword>
<protein>
    <submittedName>
        <fullName evidence="9">Succinate dehydrogenase, subunit D</fullName>
    </submittedName>
</protein>
<evidence type="ECO:0000256" key="5">
    <source>
        <dbReference type="ARBA" id="ARBA00022989"/>
    </source>
</evidence>
<accession>A0A0A7GJK6</accession>
<sequence length="116" mass="13113">MSESHTRKVLEPFGWVFQMITGLLLFAFVIFHLYITHLTSHDALEYAKVVQRLSNPAIKAFYWLFLASASFHAFNGLRAILLDTDFGGRNERAVNTLTMALFVVAVVYGGLLLITF</sequence>
<dbReference type="STRING" id="565033.GACE_2125"/>
<dbReference type="eggNOG" id="arCOG04162">
    <property type="taxonomic scope" value="Archaea"/>
</dbReference>
<evidence type="ECO:0000313" key="10">
    <source>
        <dbReference type="Proteomes" id="UP000030624"/>
    </source>
</evidence>
<dbReference type="NCBIfam" id="TIGR02970">
    <property type="entry name" value="succ_dehyd_cytB"/>
    <property type="match status" value="1"/>
</dbReference>
<evidence type="ECO:0000256" key="1">
    <source>
        <dbReference type="ARBA" id="ARBA00004370"/>
    </source>
</evidence>
<feature type="transmembrane region" description="Helical" evidence="8">
    <location>
        <begin position="12"/>
        <end position="35"/>
    </location>
</feature>
<dbReference type="GO" id="GO:0009055">
    <property type="term" value="F:electron transfer activity"/>
    <property type="evidence" value="ECO:0007669"/>
    <property type="project" value="InterPro"/>
</dbReference>
<dbReference type="InterPro" id="IPR000701">
    <property type="entry name" value="SuccDH_FuR_B_TM-su"/>
</dbReference>
<evidence type="ECO:0000256" key="3">
    <source>
        <dbReference type="ARBA" id="ARBA00022692"/>
    </source>
</evidence>
<evidence type="ECO:0000256" key="7">
    <source>
        <dbReference type="ARBA" id="ARBA00023136"/>
    </source>
</evidence>
<dbReference type="GO" id="GO:0006099">
    <property type="term" value="P:tricarboxylic acid cycle"/>
    <property type="evidence" value="ECO:0007669"/>
    <property type="project" value="InterPro"/>
</dbReference>
<dbReference type="PANTHER" id="PTHR41910">
    <property type="entry name" value="SUCCINATE DEHYDROGENASE 2 MEMBRANE SUBUNIT SDHC"/>
    <property type="match status" value="1"/>
</dbReference>
<organism evidence="9 10">
    <name type="scientific">Geoglobus acetivorans</name>
    <dbReference type="NCBI Taxonomy" id="565033"/>
    <lineage>
        <taxon>Archaea</taxon>
        <taxon>Methanobacteriati</taxon>
        <taxon>Methanobacteriota</taxon>
        <taxon>Archaeoglobi</taxon>
        <taxon>Archaeoglobales</taxon>
        <taxon>Archaeoglobaceae</taxon>
        <taxon>Geoglobus</taxon>
    </lineage>
</organism>
<dbReference type="Pfam" id="PF01127">
    <property type="entry name" value="Sdh_cyt"/>
    <property type="match status" value="1"/>
</dbReference>
<dbReference type="SUPFAM" id="SSF81343">
    <property type="entry name" value="Fumarate reductase respiratory complex transmembrane subunits"/>
    <property type="match status" value="1"/>
</dbReference>
<dbReference type="Proteomes" id="UP000030624">
    <property type="component" value="Chromosome"/>
</dbReference>
<dbReference type="GO" id="GO:0046872">
    <property type="term" value="F:metal ion binding"/>
    <property type="evidence" value="ECO:0007669"/>
    <property type="project" value="UniProtKB-KW"/>
</dbReference>
<dbReference type="EMBL" id="CP009552">
    <property type="protein sequence ID" value="AIY91147.1"/>
    <property type="molecule type" value="Genomic_DNA"/>
</dbReference>
<name>A0A0A7GJK6_GEOAI</name>
<dbReference type="PIRSF" id="PIRSF000178">
    <property type="entry name" value="SDH_cyt_b560"/>
    <property type="match status" value="1"/>
</dbReference>
<dbReference type="HOGENOM" id="CLU_145876_1_0_2"/>
<gene>
    <name evidence="9" type="ORF">GACE_2125</name>
</gene>
<dbReference type="GeneID" id="24798687"/>
<dbReference type="CDD" id="cd03500">
    <property type="entry name" value="SQR_TypeA_SdhD_like"/>
    <property type="match status" value="1"/>
</dbReference>
<evidence type="ECO:0000256" key="6">
    <source>
        <dbReference type="ARBA" id="ARBA00023004"/>
    </source>
</evidence>
<dbReference type="KEGG" id="gac:GACE_2125"/>
<dbReference type="RefSeq" id="WP_048093266.1">
    <property type="nucleotide sequence ID" value="NZ_CP009552.1"/>
</dbReference>
<keyword evidence="5 8" id="KW-1133">Transmembrane helix</keyword>
<evidence type="ECO:0000313" key="9">
    <source>
        <dbReference type="EMBL" id="AIY91147.1"/>
    </source>
</evidence>
<dbReference type="InterPro" id="IPR034804">
    <property type="entry name" value="SQR/QFR_C/D"/>
</dbReference>
<keyword evidence="6" id="KW-0408">Iron</keyword>
<keyword evidence="7 8" id="KW-0472">Membrane</keyword>
<dbReference type="GO" id="GO:0016020">
    <property type="term" value="C:membrane"/>
    <property type="evidence" value="ECO:0007669"/>
    <property type="project" value="UniProtKB-SubCell"/>
</dbReference>
<dbReference type="PANTHER" id="PTHR41910:SF1">
    <property type="entry name" value="SUCCINATE DEHYDROGENASE HYDROPHOBIC MEMBRANE ANCHOR SUBUNIT"/>
    <property type="match status" value="1"/>
</dbReference>
<evidence type="ECO:0000256" key="2">
    <source>
        <dbReference type="ARBA" id="ARBA00022617"/>
    </source>
</evidence>
<proteinExistence type="predicted"/>
<dbReference type="AlphaFoldDB" id="A0A0A7GJK6"/>
<feature type="transmembrane region" description="Helical" evidence="8">
    <location>
        <begin position="93"/>
        <end position="114"/>
    </location>
</feature>
<dbReference type="Gene3D" id="1.20.1300.10">
    <property type="entry name" value="Fumarate reductase/succinate dehydrogenase, transmembrane subunit"/>
    <property type="match status" value="1"/>
</dbReference>
<dbReference type="InterPro" id="IPR014314">
    <property type="entry name" value="Succ_DH_cytb556"/>
</dbReference>
<dbReference type="InterPro" id="IPR039023">
    <property type="entry name" value="SdhC_prok"/>
</dbReference>
<comment type="subcellular location">
    <subcellularLocation>
        <location evidence="1">Membrane</location>
    </subcellularLocation>
</comment>
<feature type="transmembrane region" description="Helical" evidence="8">
    <location>
        <begin position="60"/>
        <end position="81"/>
    </location>
</feature>
<keyword evidence="4" id="KW-0479">Metal-binding</keyword>
<keyword evidence="3 8" id="KW-0812">Transmembrane</keyword>
<evidence type="ECO:0000256" key="4">
    <source>
        <dbReference type="ARBA" id="ARBA00022723"/>
    </source>
</evidence>
<reference evidence="9 10" key="1">
    <citation type="journal article" date="2015" name="Appl. Environ. Microbiol.">
        <title>The Geoglobus acetivorans genome: Fe(III) reduction, acetate utilization, autotrophic growth, and degradation of aromatic compounds in a hyperthermophilic archaeon.</title>
        <authorList>
            <person name="Mardanov A.V."/>
            <person name="Slododkina G.B."/>
            <person name="Slobodkin A.I."/>
            <person name="Beletsky A.V."/>
            <person name="Gavrilov S.N."/>
            <person name="Kublanov I.V."/>
            <person name="Bonch-Osmolovskaya E.A."/>
            <person name="Skryabin K.G."/>
            <person name="Ravin N.V."/>
        </authorList>
    </citation>
    <scope>NUCLEOTIDE SEQUENCE [LARGE SCALE GENOMIC DNA]</scope>
    <source>
        <strain evidence="9 10">SBH6</strain>
    </source>
</reference>
<evidence type="ECO:0000256" key="8">
    <source>
        <dbReference type="SAM" id="Phobius"/>
    </source>
</evidence>